<evidence type="ECO:0000313" key="2">
    <source>
        <dbReference type="Proteomes" id="UP000724584"/>
    </source>
</evidence>
<evidence type="ECO:0000313" key="1">
    <source>
        <dbReference type="EMBL" id="KAH6627623.1"/>
    </source>
</evidence>
<comment type="caution">
    <text evidence="1">The sequence shown here is derived from an EMBL/GenBank/DDBJ whole genome shotgun (WGS) entry which is preliminary data.</text>
</comment>
<gene>
    <name evidence="1" type="ORF">F5144DRAFT_593817</name>
</gene>
<name>A0ACB7P1J7_9PEZI</name>
<dbReference type="EMBL" id="JAGIZQ010000005">
    <property type="protein sequence ID" value="KAH6627623.1"/>
    <property type="molecule type" value="Genomic_DNA"/>
</dbReference>
<keyword evidence="2" id="KW-1185">Reference proteome</keyword>
<reference evidence="1 2" key="1">
    <citation type="journal article" date="2021" name="Nat. Commun.">
        <title>Genetic determinants of endophytism in the Arabidopsis root mycobiome.</title>
        <authorList>
            <person name="Mesny F."/>
            <person name="Miyauchi S."/>
            <person name="Thiergart T."/>
            <person name="Pickel B."/>
            <person name="Atanasova L."/>
            <person name="Karlsson M."/>
            <person name="Huettel B."/>
            <person name="Barry K.W."/>
            <person name="Haridas S."/>
            <person name="Chen C."/>
            <person name="Bauer D."/>
            <person name="Andreopoulos W."/>
            <person name="Pangilinan J."/>
            <person name="LaButti K."/>
            <person name="Riley R."/>
            <person name="Lipzen A."/>
            <person name="Clum A."/>
            <person name="Drula E."/>
            <person name="Henrissat B."/>
            <person name="Kohler A."/>
            <person name="Grigoriev I.V."/>
            <person name="Martin F.M."/>
            <person name="Hacquard S."/>
        </authorList>
    </citation>
    <scope>NUCLEOTIDE SEQUENCE [LARGE SCALE GENOMIC DNA]</scope>
    <source>
        <strain evidence="1 2">MPI-SDFR-AT-0079</strain>
    </source>
</reference>
<proteinExistence type="predicted"/>
<organism evidence="1 2">
    <name type="scientific">Chaetomium tenue</name>
    <dbReference type="NCBI Taxonomy" id="1854479"/>
    <lineage>
        <taxon>Eukaryota</taxon>
        <taxon>Fungi</taxon>
        <taxon>Dikarya</taxon>
        <taxon>Ascomycota</taxon>
        <taxon>Pezizomycotina</taxon>
        <taxon>Sordariomycetes</taxon>
        <taxon>Sordariomycetidae</taxon>
        <taxon>Sordariales</taxon>
        <taxon>Chaetomiaceae</taxon>
        <taxon>Chaetomium</taxon>
    </lineage>
</organism>
<dbReference type="Proteomes" id="UP000724584">
    <property type="component" value="Unassembled WGS sequence"/>
</dbReference>
<sequence length="398" mass="42709">MTSTPRVEGSLSRPCMKCRVQEATLDSRSQPVCRDCFAKFIAAKCIKQTGILGKETRLPLPTTGGPPTGTRHYMVGLSLGVSSTVLLHLLSENIEFQLARGRNAPFDLTVVHIDTTTTTTVTTPSPAVEEALTRYRTRYPRFTFHRTPLSSTTPTPSTATPTPLPTAASRSDVTRQLTRRALLEQARARGCQALLLGHSTTALAELTLAEAAKGRGFALPWLVKDGVAPVGGKRKGLGGGGGEGRENGDGGRNEDGEEEEEAGKGVLVYHPLRDALRKELVIYAGLVEPPLTDLVWETKDDAAAAVVSHKDLSIEEVMGRYFAEVEESYPSVVANVARTTGKLVRAGEGEAGGEWCGLCGMPLDEDGDERWRGELGIQERSDTGTGRLCYGCERSTAG</sequence>
<accession>A0ACB7P1J7</accession>
<protein>
    <submittedName>
        <fullName evidence="1">Uncharacterized protein</fullName>
    </submittedName>
</protein>